<evidence type="ECO:0000313" key="1">
    <source>
        <dbReference type="EMBL" id="KAF7820374.1"/>
    </source>
</evidence>
<dbReference type="EMBL" id="JAAIUW010000008">
    <property type="protein sequence ID" value="KAF7820374.1"/>
    <property type="molecule type" value="Genomic_DNA"/>
</dbReference>
<protein>
    <submittedName>
        <fullName evidence="1">Uncharacterized protein</fullName>
    </submittedName>
</protein>
<evidence type="ECO:0000313" key="2">
    <source>
        <dbReference type="Proteomes" id="UP000634136"/>
    </source>
</evidence>
<gene>
    <name evidence="1" type="ORF">G2W53_025829</name>
</gene>
<dbReference type="Proteomes" id="UP000634136">
    <property type="component" value="Unassembled WGS sequence"/>
</dbReference>
<dbReference type="AlphaFoldDB" id="A0A834TGA3"/>
<name>A0A834TGA3_9FABA</name>
<accession>A0A834TGA3</accession>
<comment type="caution">
    <text evidence="1">The sequence shown here is derived from an EMBL/GenBank/DDBJ whole genome shotgun (WGS) entry which is preliminary data.</text>
</comment>
<proteinExistence type="predicted"/>
<sequence>MALTVRRMIREMADDSYCN</sequence>
<organism evidence="1 2">
    <name type="scientific">Senna tora</name>
    <dbReference type="NCBI Taxonomy" id="362788"/>
    <lineage>
        <taxon>Eukaryota</taxon>
        <taxon>Viridiplantae</taxon>
        <taxon>Streptophyta</taxon>
        <taxon>Embryophyta</taxon>
        <taxon>Tracheophyta</taxon>
        <taxon>Spermatophyta</taxon>
        <taxon>Magnoliopsida</taxon>
        <taxon>eudicotyledons</taxon>
        <taxon>Gunneridae</taxon>
        <taxon>Pentapetalae</taxon>
        <taxon>rosids</taxon>
        <taxon>fabids</taxon>
        <taxon>Fabales</taxon>
        <taxon>Fabaceae</taxon>
        <taxon>Caesalpinioideae</taxon>
        <taxon>Cassia clade</taxon>
        <taxon>Senna</taxon>
    </lineage>
</organism>
<keyword evidence="2" id="KW-1185">Reference proteome</keyword>
<reference evidence="1" key="1">
    <citation type="submission" date="2020-09" db="EMBL/GenBank/DDBJ databases">
        <title>Genome-Enabled Discovery of Anthraquinone Biosynthesis in Senna tora.</title>
        <authorList>
            <person name="Kang S.-H."/>
            <person name="Pandey R.P."/>
            <person name="Lee C.-M."/>
            <person name="Sim J.-S."/>
            <person name="Jeong J.-T."/>
            <person name="Choi B.-S."/>
            <person name="Jung M."/>
            <person name="Ginzburg D."/>
            <person name="Zhao K."/>
            <person name="Won S.Y."/>
            <person name="Oh T.-J."/>
            <person name="Yu Y."/>
            <person name="Kim N.-H."/>
            <person name="Lee O.R."/>
            <person name="Lee T.-H."/>
            <person name="Bashyal P."/>
            <person name="Kim T.-S."/>
            <person name="Lee W.-H."/>
            <person name="Kawkins C."/>
            <person name="Kim C.-K."/>
            <person name="Kim J.S."/>
            <person name="Ahn B.O."/>
            <person name="Rhee S.Y."/>
            <person name="Sohng J.K."/>
        </authorList>
    </citation>
    <scope>NUCLEOTIDE SEQUENCE</scope>
    <source>
        <tissue evidence="1">Leaf</tissue>
    </source>
</reference>